<dbReference type="Proteomes" id="UP000095788">
    <property type="component" value="Unassembled WGS sequence"/>
</dbReference>
<dbReference type="RefSeq" id="WP_057280046.1">
    <property type="nucleotide sequence ID" value="NZ_CZBF01000002.1"/>
</dbReference>
<evidence type="ECO:0008006" key="3">
    <source>
        <dbReference type="Google" id="ProtNLM"/>
    </source>
</evidence>
<dbReference type="AlphaFoldDB" id="A0A174PCB4"/>
<dbReference type="PROSITE" id="PS51257">
    <property type="entry name" value="PROKAR_LIPOPROTEIN"/>
    <property type="match status" value="1"/>
</dbReference>
<sequence>MNKILLFFVMGICFILAGCDKDDNEESEILLTSQELIQTTWDAELYKYNENGEVEHKESCIIEFLTDTEGLYINGEGSGDPPAVNKFYYQVDKRKIVFENSALVGIWTLIEKSQKQIVLQAYLPQEYKTVLTKKY</sequence>
<reference evidence="1 2" key="1">
    <citation type="submission" date="2015-09" db="EMBL/GenBank/DDBJ databases">
        <authorList>
            <consortium name="Pathogen Informatics"/>
        </authorList>
    </citation>
    <scope>NUCLEOTIDE SEQUENCE [LARGE SCALE GENOMIC DNA]</scope>
    <source>
        <strain evidence="1 2">2789STDY5834942</strain>
    </source>
</reference>
<gene>
    <name evidence="1" type="ORF">ERS852554_01049</name>
</gene>
<proteinExistence type="predicted"/>
<dbReference type="EMBL" id="CZBF01000002">
    <property type="protein sequence ID" value="CUP56470.1"/>
    <property type="molecule type" value="Genomic_DNA"/>
</dbReference>
<protein>
    <recommendedName>
        <fullName evidence="3">Lipocalin-like domain-containing protein</fullName>
    </recommendedName>
</protein>
<organism evidence="1 2">
    <name type="scientific">Bacteroides uniformis</name>
    <dbReference type="NCBI Taxonomy" id="820"/>
    <lineage>
        <taxon>Bacteria</taxon>
        <taxon>Pseudomonadati</taxon>
        <taxon>Bacteroidota</taxon>
        <taxon>Bacteroidia</taxon>
        <taxon>Bacteroidales</taxon>
        <taxon>Bacteroidaceae</taxon>
        <taxon>Bacteroides</taxon>
    </lineage>
</organism>
<evidence type="ECO:0000313" key="1">
    <source>
        <dbReference type="EMBL" id="CUP56470.1"/>
    </source>
</evidence>
<name>A0A174PCB4_BACUN</name>
<evidence type="ECO:0000313" key="2">
    <source>
        <dbReference type="Proteomes" id="UP000095788"/>
    </source>
</evidence>
<accession>A0A174PCB4</accession>